<feature type="compositionally biased region" description="Low complexity" evidence="6">
    <location>
        <begin position="61"/>
        <end position="87"/>
    </location>
</feature>
<comment type="similarity">
    <text evidence="2">Belongs to the CDIP1/LITAF family.</text>
</comment>
<dbReference type="GO" id="GO:0016020">
    <property type="term" value="C:membrane"/>
    <property type="evidence" value="ECO:0007669"/>
    <property type="project" value="UniProtKB-SubCell"/>
</dbReference>
<comment type="caution">
    <text evidence="9">The sequence shown here is derived from an EMBL/GenBank/DDBJ whole genome shotgun (WGS) entry which is preliminary data.</text>
</comment>
<gene>
    <name evidence="9" type="ORF">D0868_08564</name>
</gene>
<feature type="domain" description="LITAF" evidence="8">
    <location>
        <begin position="86"/>
        <end position="168"/>
    </location>
</feature>
<evidence type="ECO:0000256" key="7">
    <source>
        <dbReference type="SAM" id="Phobius"/>
    </source>
</evidence>
<organism evidence="9 10">
    <name type="scientific">Hortaea werneckii</name>
    <name type="common">Black yeast</name>
    <name type="synonym">Cladosporium werneckii</name>
    <dbReference type="NCBI Taxonomy" id="91943"/>
    <lineage>
        <taxon>Eukaryota</taxon>
        <taxon>Fungi</taxon>
        <taxon>Dikarya</taxon>
        <taxon>Ascomycota</taxon>
        <taxon>Pezizomycotina</taxon>
        <taxon>Dothideomycetes</taxon>
        <taxon>Dothideomycetidae</taxon>
        <taxon>Mycosphaerellales</taxon>
        <taxon>Teratosphaeriaceae</taxon>
        <taxon>Hortaea</taxon>
    </lineage>
</organism>
<dbReference type="InterPro" id="IPR037519">
    <property type="entry name" value="LITAF_fam"/>
</dbReference>
<feature type="region of interest" description="Disordered" evidence="6">
    <location>
        <begin position="1"/>
        <end position="87"/>
    </location>
</feature>
<dbReference type="EMBL" id="QWIK01000769">
    <property type="protein sequence ID" value="RMY01305.1"/>
    <property type="molecule type" value="Genomic_DNA"/>
</dbReference>
<feature type="compositionally biased region" description="Gly residues" evidence="6">
    <location>
        <begin position="197"/>
        <end position="206"/>
    </location>
</feature>
<name>A0A3M6YE59_HORWE</name>
<feature type="compositionally biased region" description="Polar residues" evidence="6">
    <location>
        <begin position="1"/>
        <end position="28"/>
    </location>
</feature>
<comment type="subcellular location">
    <subcellularLocation>
        <location evidence="1">Membrane</location>
        <topology evidence="1">Peripheral membrane protein</topology>
    </subcellularLocation>
</comment>
<reference evidence="9 10" key="1">
    <citation type="journal article" date="2018" name="BMC Genomics">
        <title>Genomic evidence for intraspecific hybridization in a clonal and extremely halotolerant yeast.</title>
        <authorList>
            <person name="Gostincar C."/>
            <person name="Stajich J.E."/>
            <person name="Zupancic J."/>
            <person name="Zalar P."/>
            <person name="Gunde-Cimerman N."/>
        </authorList>
    </citation>
    <scope>NUCLEOTIDE SEQUENCE [LARGE SCALE GENOMIC DNA]</scope>
    <source>
        <strain evidence="9 10">EXF-6654</strain>
    </source>
</reference>
<dbReference type="SMART" id="SM00714">
    <property type="entry name" value="LITAF"/>
    <property type="match status" value="1"/>
</dbReference>
<sequence length="220" mass="23807">MSSGTHPQDASHGINQASPVEQPESNMGKTGAMAEPANGPPSYTEASRDAPVQQHPPPQQQQPMPQQAMPQQPMSNPYPMQQPMNPNFAPVTPLHHLGETEAWIDCPFCHRRTRTRVDKADSSMTYILGLLLCLICICAACIPCLAHWCADIDHYCSECKQRVTHRPYNGNIEVLGEYGPATMPSRYAQASAMEMGAGHGQAGGGQQNVLQKPAPTHSGA</sequence>
<evidence type="ECO:0000256" key="3">
    <source>
        <dbReference type="ARBA" id="ARBA00022723"/>
    </source>
</evidence>
<dbReference type="PANTHER" id="PTHR23292">
    <property type="entry name" value="LIPOPOLYSACCHARIDE-INDUCED TUMOR NECROSIS FACTOR-ALPHA FACTOR"/>
    <property type="match status" value="1"/>
</dbReference>
<dbReference type="GO" id="GO:0008270">
    <property type="term" value="F:zinc ion binding"/>
    <property type="evidence" value="ECO:0007669"/>
    <property type="project" value="TreeGrafter"/>
</dbReference>
<evidence type="ECO:0000313" key="10">
    <source>
        <dbReference type="Proteomes" id="UP000282582"/>
    </source>
</evidence>
<dbReference type="InterPro" id="IPR006629">
    <property type="entry name" value="LITAF"/>
</dbReference>
<keyword evidence="7" id="KW-1133">Transmembrane helix</keyword>
<evidence type="ECO:0000259" key="8">
    <source>
        <dbReference type="PROSITE" id="PS51837"/>
    </source>
</evidence>
<evidence type="ECO:0000256" key="6">
    <source>
        <dbReference type="SAM" id="MobiDB-lite"/>
    </source>
</evidence>
<accession>A0A3M6YE59</accession>
<dbReference type="AlphaFoldDB" id="A0A3M6YE59"/>
<protein>
    <recommendedName>
        <fullName evidence="8">LITAF domain-containing protein</fullName>
    </recommendedName>
</protein>
<keyword evidence="3" id="KW-0479">Metal-binding</keyword>
<evidence type="ECO:0000256" key="2">
    <source>
        <dbReference type="ARBA" id="ARBA00005975"/>
    </source>
</evidence>
<dbReference type="PROSITE" id="PS51837">
    <property type="entry name" value="LITAF"/>
    <property type="match status" value="1"/>
</dbReference>
<feature type="region of interest" description="Disordered" evidence="6">
    <location>
        <begin position="196"/>
        <end position="220"/>
    </location>
</feature>
<dbReference type="Pfam" id="PF10601">
    <property type="entry name" value="zf-LITAF-like"/>
    <property type="match status" value="1"/>
</dbReference>
<dbReference type="Proteomes" id="UP000282582">
    <property type="component" value="Unassembled WGS sequence"/>
</dbReference>
<keyword evidence="4" id="KW-0862">Zinc</keyword>
<keyword evidence="5 7" id="KW-0472">Membrane</keyword>
<proteinExistence type="inferred from homology"/>
<evidence type="ECO:0000256" key="4">
    <source>
        <dbReference type="ARBA" id="ARBA00022833"/>
    </source>
</evidence>
<evidence type="ECO:0000256" key="5">
    <source>
        <dbReference type="ARBA" id="ARBA00023136"/>
    </source>
</evidence>
<feature type="transmembrane region" description="Helical" evidence="7">
    <location>
        <begin position="124"/>
        <end position="148"/>
    </location>
</feature>
<dbReference type="PANTHER" id="PTHR23292:SF6">
    <property type="entry name" value="FI16602P1-RELATED"/>
    <property type="match status" value="1"/>
</dbReference>
<keyword evidence="7" id="KW-0812">Transmembrane</keyword>
<evidence type="ECO:0000256" key="1">
    <source>
        <dbReference type="ARBA" id="ARBA00004170"/>
    </source>
</evidence>
<evidence type="ECO:0000313" key="9">
    <source>
        <dbReference type="EMBL" id="RMY01305.1"/>
    </source>
</evidence>